<evidence type="ECO:0000313" key="2">
    <source>
        <dbReference type="EMBL" id="KAI1515146.1"/>
    </source>
</evidence>
<dbReference type="Proteomes" id="UP000249757">
    <property type="component" value="Unassembled WGS sequence"/>
</dbReference>
<name>A0A2W1D409_9PLEO</name>
<reference evidence="3" key="1">
    <citation type="journal article" date="2022" name="Microb. Genom.">
        <title>A global pangenome for the wheat fungal pathogen Pyrenophora tritici-repentis and prediction of effector protein structural homology.</title>
        <authorList>
            <person name="Moolhuijzen P.M."/>
            <person name="See P.T."/>
            <person name="Shi G."/>
            <person name="Powell H.R."/>
            <person name="Cockram J."/>
            <person name="Jorgensen L.N."/>
            <person name="Benslimane H."/>
            <person name="Strelkov S.E."/>
            <person name="Turner J."/>
            <person name="Liu Z."/>
            <person name="Moffat C.S."/>
        </authorList>
    </citation>
    <scope>NUCLEOTIDE SEQUENCE [LARGE SCALE GENOMIC DNA]</scope>
</reference>
<evidence type="ECO:0000256" key="1">
    <source>
        <dbReference type="SAM" id="Phobius"/>
    </source>
</evidence>
<dbReference type="AlphaFoldDB" id="A0A2W1D409"/>
<protein>
    <submittedName>
        <fullName evidence="2">Uncharacterized protein</fullName>
    </submittedName>
</protein>
<sequence>MSAIVNETTKQTLFAAQQYTGEADLRYVSFATDEQEVDATGYNNVTSFVANCIVGIEGNTFPFCATITSTPILWTKMGNESVTCTTYNTHFKAFFGAEGAQGETYPISKVSYKWKEPLNTDVSQRLFSSLAAILNGYFGTFTSGGASGGSFSSDTMIVTTALLAQLQKASDDLRSTVPQEPWMGSRENQTLAHVIEELSRNQTLSLFSKEALWLPPDQFNTTFVGFWEQHSEYEYLPCNLWLAYGIAIVLAFLSVLLGLRVVWKNGVCHDNSFSSIMAATRNVYLDQLTLGHSLGATPMGKEILGTRLRFGVLRHDGEGGERGGYRAGFGVGETVHILEKGQHVY</sequence>
<dbReference type="EMBL" id="NRDI02000007">
    <property type="protein sequence ID" value="KAI1515146.1"/>
    <property type="molecule type" value="Genomic_DNA"/>
</dbReference>
<gene>
    <name evidence="2" type="ORF">Ptr86124_006469</name>
</gene>
<keyword evidence="3" id="KW-1185">Reference proteome</keyword>
<feature type="transmembrane region" description="Helical" evidence="1">
    <location>
        <begin position="241"/>
        <end position="263"/>
    </location>
</feature>
<evidence type="ECO:0000313" key="3">
    <source>
        <dbReference type="Proteomes" id="UP000249757"/>
    </source>
</evidence>
<dbReference type="OrthoDB" id="5322539at2759"/>
<keyword evidence="1" id="KW-1133">Transmembrane helix</keyword>
<organism evidence="2 3">
    <name type="scientific">Pyrenophora tritici-repentis</name>
    <dbReference type="NCBI Taxonomy" id="45151"/>
    <lineage>
        <taxon>Eukaryota</taxon>
        <taxon>Fungi</taxon>
        <taxon>Dikarya</taxon>
        <taxon>Ascomycota</taxon>
        <taxon>Pezizomycotina</taxon>
        <taxon>Dothideomycetes</taxon>
        <taxon>Pleosporomycetidae</taxon>
        <taxon>Pleosporales</taxon>
        <taxon>Pleosporineae</taxon>
        <taxon>Pleosporaceae</taxon>
        <taxon>Pyrenophora</taxon>
    </lineage>
</organism>
<keyword evidence="1" id="KW-0812">Transmembrane</keyword>
<keyword evidence="1" id="KW-0472">Membrane</keyword>
<accession>A0A2W1D409</accession>
<comment type="caution">
    <text evidence="2">The sequence shown here is derived from an EMBL/GenBank/DDBJ whole genome shotgun (WGS) entry which is preliminary data.</text>
</comment>
<proteinExistence type="predicted"/>
<dbReference type="PANTHER" id="PTHR35041">
    <property type="entry name" value="MEDIATOR OF RNA POLYMERASE II TRANSCRIPTION SUBUNIT 1"/>
    <property type="match status" value="1"/>
</dbReference>
<dbReference type="PANTHER" id="PTHR35041:SF6">
    <property type="entry name" value="FORMYLMETHIONINE DEFORMYLASE-LIKE PROTEIN-RELATED"/>
    <property type="match status" value="1"/>
</dbReference>